<dbReference type="InterPro" id="IPR050204">
    <property type="entry name" value="AraC_XylS_family_regulators"/>
</dbReference>
<dbReference type="Proteomes" id="UP000605992">
    <property type="component" value="Unassembled WGS sequence"/>
</dbReference>
<dbReference type="AlphaFoldDB" id="A0A8J3XYJ3"/>
<gene>
    <name evidence="5" type="ORF">Pth03_56800</name>
</gene>
<dbReference type="Pfam" id="PF12833">
    <property type="entry name" value="HTH_18"/>
    <property type="match status" value="1"/>
</dbReference>
<dbReference type="EMBL" id="BOOR01000049">
    <property type="protein sequence ID" value="GII57291.1"/>
    <property type="molecule type" value="Genomic_DNA"/>
</dbReference>
<accession>A0A8J3XYJ3</accession>
<dbReference type="Pfam" id="PF14525">
    <property type="entry name" value="AraC_binding_2"/>
    <property type="match status" value="1"/>
</dbReference>
<evidence type="ECO:0000313" key="6">
    <source>
        <dbReference type="Proteomes" id="UP000605992"/>
    </source>
</evidence>
<dbReference type="PROSITE" id="PS01124">
    <property type="entry name" value="HTH_ARAC_FAMILY_2"/>
    <property type="match status" value="1"/>
</dbReference>
<reference evidence="5" key="1">
    <citation type="submission" date="2021-01" db="EMBL/GenBank/DDBJ databases">
        <title>Whole genome shotgun sequence of Planotetraspora thailandica NBRC 104271.</title>
        <authorList>
            <person name="Komaki H."/>
            <person name="Tamura T."/>
        </authorList>
    </citation>
    <scope>NUCLEOTIDE SEQUENCE</scope>
    <source>
        <strain evidence="5">NBRC 104271</strain>
    </source>
</reference>
<dbReference type="InterPro" id="IPR018060">
    <property type="entry name" value="HTH_AraC"/>
</dbReference>
<dbReference type="SUPFAM" id="SSF46689">
    <property type="entry name" value="Homeodomain-like"/>
    <property type="match status" value="1"/>
</dbReference>
<evidence type="ECO:0000313" key="5">
    <source>
        <dbReference type="EMBL" id="GII57291.1"/>
    </source>
</evidence>
<protein>
    <recommendedName>
        <fullName evidence="4">HTH araC/xylS-type domain-containing protein</fullName>
    </recommendedName>
</protein>
<dbReference type="PANTHER" id="PTHR46796">
    <property type="entry name" value="HTH-TYPE TRANSCRIPTIONAL ACTIVATOR RHAS-RELATED"/>
    <property type="match status" value="1"/>
</dbReference>
<keyword evidence="6" id="KW-1185">Reference proteome</keyword>
<dbReference type="InterPro" id="IPR009057">
    <property type="entry name" value="Homeodomain-like_sf"/>
</dbReference>
<dbReference type="InterPro" id="IPR018062">
    <property type="entry name" value="HTH_AraC-typ_CS"/>
</dbReference>
<evidence type="ECO:0000256" key="2">
    <source>
        <dbReference type="ARBA" id="ARBA00023125"/>
    </source>
</evidence>
<dbReference type="Gene3D" id="1.10.10.60">
    <property type="entry name" value="Homeodomain-like"/>
    <property type="match status" value="1"/>
</dbReference>
<dbReference type="GO" id="GO:0003700">
    <property type="term" value="F:DNA-binding transcription factor activity"/>
    <property type="evidence" value="ECO:0007669"/>
    <property type="project" value="InterPro"/>
</dbReference>
<name>A0A8J3XYJ3_9ACTN</name>
<dbReference type="PROSITE" id="PS00041">
    <property type="entry name" value="HTH_ARAC_FAMILY_1"/>
    <property type="match status" value="1"/>
</dbReference>
<sequence length="355" mass="37953">MHHICRCPGRSFTRPTYLWVDPNAGGGPADLDTGSSAEAAGGGEDVMTTLLPSSPSCVLVQMEAQIIDDGPSYRRMRRHSLGPVAMATIESVPQRVRALLDEVPATAEEGVQLHLVHAGRLAVEQGRGATVASAGQALFYDAARPFRFVYPDPFSVSIVQIPKRVLGFDSSRLAALASRPVGARSGIGFVLGALLSRTAHVEQDLDPVGREAVAAAIVDVVALLGDSQLGRTSPAELHQRGLAAAANEYMRSHLADPLLGPDMIARELAVSVRTLHAVFESEPDTVARTIAKLRLEAVRRSLADTSFSHLPVSAIARSWGFTSSAHFSRSFRRTFGMSPTEWRRTALGGSLTDES</sequence>
<dbReference type="GO" id="GO:0043565">
    <property type="term" value="F:sequence-specific DNA binding"/>
    <property type="evidence" value="ECO:0007669"/>
    <property type="project" value="InterPro"/>
</dbReference>
<dbReference type="InterPro" id="IPR035418">
    <property type="entry name" value="AraC-bd_2"/>
</dbReference>
<keyword evidence="3" id="KW-0804">Transcription</keyword>
<keyword evidence="1" id="KW-0805">Transcription regulation</keyword>
<dbReference type="PANTHER" id="PTHR46796:SF6">
    <property type="entry name" value="ARAC SUBFAMILY"/>
    <property type="match status" value="1"/>
</dbReference>
<dbReference type="SMART" id="SM00342">
    <property type="entry name" value="HTH_ARAC"/>
    <property type="match status" value="1"/>
</dbReference>
<proteinExistence type="predicted"/>
<comment type="caution">
    <text evidence="5">The sequence shown here is derived from an EMBL/GenBank/DDBJ whole genome shotgun (WGS) entry which is preliminary data.</text>
</comment>
<evidence type="ECO:0000256" key="3">
    <source>
        <dbReference type="ARBA" id="ARBA00023163"/>
    </source>
</evidence>
<feature type="domain" description="HTH araC/xylS-type" evidence="4">
    <location>
        <begin position="244"/>
        <end position="345"/>
    </location>
</feature>
<dbReference type="PRINTS" id="PR00032">
    <property type="entry name" value="HTHARAC"/>
</dbReference>
<evidence type="ECO:0000256" key="1">
    <source>
        <dbReference type="ARBA" id="ARBA00023015"/>
    </source>
</evidence>
<keyword evidence="2" id="KW-0238">DNA-binding</keyword>
<evidence type="ECO:0000259" key="4">
    <source>
        <dbReference type="PROSITE" id="PS01124"/>
    </source>
</evidence>
<organism evidence="5 6">
    <name type="scientific">Planotetraspora thailandica</name>
    <dbReference type="NCBI Taxonomy" id="487172"/>
    <lineage>
        <taxon>Bacteria</taxon>
        <taxon>Bacillati</taxon>
        <taxon>Actinomycetota</taxon>
        <taxon>Actinomycetes</taxon>
        <taxon>Streptosporangiales</taxon>
        <taxon>Streptosporangiaceae</taxon>
        <taxon>Planotetraspora</taxon>
    </lineage>
</organism>
<dbReference type="InterPro" id="IPR020449">
    <property type="entry name" value="Tscrpt_reg_AraC-type_HTH"/>
</dbReference>